<keyword evidence="3" id="KW-1185">Reference proteome</keyword>
<accession>A0AAU9FVY0</accession>
<evidence type="ECO:0000313" key="2">
    <source>
        <dbReference type="EMBL" id="BFG00295.1"/>
    </source>
</evidence>
<evidence type="ECO:0000313" key="3">
    <source>
        <dbReference type="Proteomes" id="UP001500889"/>
    </source>
</evidence>
<protein>
    <submittedName>
        <fullName evidence="2">Uncharacterized protein</fullName>
    </submittedName>
</protein>
<dbReference type="Proteomes" id="UP001500889">
    <property type="component" value="Chromosome A"/>
</dbReference>
<feature type="compositionally biased region" description="Basic and acidic residues" evidence="1">
    <location>
        <begin position="156"/>
        <end position="186"/>
    </location>
</feature>
<gene>
    <name evidence="2" type="ORF">DMAD_00322</name>
</gene>
<dbReference type="EMBL" id="AP029266">
    <property type="protein sequence ID" value="BFG00295.1"/>
    <property type="molecule type" value="Genomic_DNA"/>
</dbReference>
<name>A0AAU9FVY0_DROMD</name>
<proteinExistence type="predicted"/>
<dbReference type="AlphaFoldDB" id="A0AAU9FVY0"/>
<reference evidence="2 3" key="1">
    <citation type="submission" date="2024-02" db="EMBL/GenBank/DDBJ databases">
        <title>A chromosome-level genome assembly of Drosophila madeirensis, a fruit fly species endemic to Madeira island.</title>
        <authorList>
            <person name="Tomihara K."/>
            <person name="Llopart A."/>
            <person name="Yamamoto D."/>
        </authorList>
    </citation>
    <scope>NUCLEOTIDE SEQUENCE [LARGE SCALE GENOMIC DNA]</scope>
    <source>
        <strain evidence="2 3">RF1</strain>
    </source>
</reference>
<organism evidence="2 3">
    <name type="scientific">Drosophila madeirensis</name>
    <name type="common">Fruit fly</name>
    <dbReference type="NCBI Taxonomy" id="30013"/>
    <lineage>
        <taxon>Eukaryota</taxon>
        <taxon>Metazoa</taxon>
        <taxon>Ecdysozoa</taxon>
        <taxon>Arthropoda</taxon>
        <taxon>Hexapoda</taxon>
        <taxon>Insecta</taxon>
        <taxon>Pterygota</taxon>
        <taxon>Neoptera</taxon>
        <taxon>Endopterygota</taxon>
        <taxon>Diptera</taxon>
        <taxon>Brachycera</taxon>
        <taxon>Muscomorpha</taxon>
        <taxon>Ephydroidea</taxon>
        <taxon>Drosophilidae</taxon>
        <taxon>Drosophila</taxon>
        <taxon>Sophophora</taxon>
    </lineage>
</organism>
<sequence>MAHRETIPATDFSDLSLVLNVCPHGCGGDIRLESRKQTQGAAKREAAYSTSDAVIRDQGRLAQSSRIAPPEISESYTSNRSFLQSFEKFQSASESNFNCGSTPPPSGRWKLTPLPSLGCLHEVPLTIHSSEGSSEYSAETSTENSSDESVTLWRASQEKAKDPKYTDSRDKDSNGKKSSEHEADHDPSDDEGEDERFYRQMYELCRSAHLLMSTYVLKKAKEMSQRRKSQR</sequence>
<evidence type="ECO:0000256" key="1">
    <source>
        <dbReference type="SAM" id="MobiDB-lite"/>
    </source>
</evidence>
<feature type="region of interest" description="Disordered" evidence="1">
    <location>
        <begin position="130"/>
        <end position="195"/>
    </location>
</feature>
<feature type="compositionally biased region" description="Polar residues" evidence="1">
    <location>
        <begin position="130"/>
        <end position="149"/>
    </location>
</feature>